<organism evidence="4 5">
    <name type="scientific">Micromonospora thermarum</name>
    <dbReference type="NCBI Taxonomy" id="2720024"/>
    <lineage>
        <taxon>Bacteria</taxon>
        <taxon>Bacillati</taxon>
        <taxon>Actinomycetota</taxon>
        <taxon>Actinomycetes</taxon>
        <taxon>Micromonosporales</taxon>
        <taxon>Micromonosporaceae</taxon>
        <taxon>Micromonospora</taxon>
    </lineage>
</organism>
<feature type="region of interest" description="Disordered" evidence="1">
    <location>
        <begin position="30"/>
        <end position="49"/>
    </location>
</feature>
<reference evidence="4 5" key="1">
    <citation type="submission" date="2020-03" db="EMBL/GenBank/DDBJ databases">
        <title>WGS of actinomycetes isolated from Thailand.</title>
        <authorList>
            <person name="Thawai C."/>
        </authorList>
    </citation>
    <scope>NUCLEOTIDE SEQUENCE [LARGE SCALE GENOMIC DNA]</scope>
    <source>
        <strain evidence="4 5">HSS6-12</strain>
    </source>
</reference>
<dbReference type="InterPro" id="IPR029058">
    <property type="entry name" value="AB_hydrolase_fold"/>
</dbReference>
<comment type="caution">
    <text evidence="4">The sequence shown here is derived from an EMBL/GenBank/DDBJ whole genome shotgun (WGS) entry which is preliminary data.</text>
</comment>
<dbReference type="PANTHER" id="PTHR37574:SF1">
    <property type="entry name" value="LIPASE B"/>
    <property type="match status" value="1"/>
</dbReference>
<dbReference type="Gene3D" id="3.40.50.1820">
    <property type="entry name" value="alpha/beta hydrolase"/>
    <property type="match status" value="1"/>
</dbReference>
<dbReference type="SUPFAM" id="SSF53474">
    <property type="entry name" value="alpha/beta-Hydrolases"/>
    <property type="match status" value="1"/>
</dbReference>
<feature type="chain" id="PRO_5047504797" evidence="2">
    <location>
        <begin position="26"/>
        <end position="273"/>
    </location>
</feature>
<name>A0ABX0Z8M1_9ACTN</name>
<keyword evidence="4" id="KW-0378">Hydrolase</keyword>
<dbReference type="InterPro" id="IPR000073">
    <property type="entry name" value="AB_hydrolase_1"/>
</dbReference>
<dbReference type="PANTHER" id="PTHR37574">
    <property type="entry name" value="LIPASE B"/>
    <property type="match status" value="1"/>
</dbReference>
<dbReference type="Proteomes" id="UP000783871">
    <property type="component" value="Unassembled WGS sequence"/>
</dbReference>
<dbReference type="InterPro" id="IPR053228">
    <property type="entry name" value="Stereospecific_Lipase"/>
</dbReference>
<evidence type="ECO:0000313" key="5">
    <source>
        <dbReference type="Proteomes" id="UP000783871"/>
    </source>
</evidence>
<feature type="domain" description="AB hydrolase-1" evidence="3">
    <location>
        <begin position="57"/>
        <end position="158"/>
    </location>
</feature>
<gene>
    <name evidence="4" type="ORF">HCJ94_10355</name>
</gene>
<proteinExistence type="predicted"/>
<feature type="compositionally biased region" description="Low complexity" evidence="1">
    <location>
        <begin position="30"/>
        <end position="46"/>
    </location>
</feature>
<evidence type="ECO:0000256" key="2">
    <source>
        <dbReference type="SAM" id="SignalP"/>
    </source>
</evidence>
<keyword evidence="2" id="KW-0732">Signal</keyword>
<protein>
    <submittedName>
        <fullName evidence="4">Alpha/beta fold hydrolase</fullName>
    </submittedName>
</protein>
<accession>A0ABX0Z8M1</accession>
<dbReference type="RefSeq" id="WP_168000766.1">
    <property type="nucleotide sequence ID" value="NZ_JAATEO010000009.1"/>
</dbReference>
<dbReference type="Pfam" id="PF00561">
    <property type="entry name" value="Abhydrolase_1"/>
    <property type="match status" value="1"/>
</dbReference>
<dbReference type="GO" id="GO:0016787">
    <property type="term" value="F:hydrolase activity"/>
    <property type="evidence" value="ECO:0007669"/>
    <property type="project" value="UniProtKB-KW"/>
</dbReference>
<evidence type="ECO:0000313" key="4">
    <source>
        <dbReference type="EMBL" id="NJP32370.1"/>
    </source>
</evidence>
<evidence type="ECO:0000259" key="3">
    <source>
        <dbReference type="Pfam" id="PF00561"/>
    </source>
</evidence>
<dbReference type="EMBL" id="JAATEO010000009">
    <property type="protein sequence ID" value="NJP32370.1"/>
    <property type="molecule type" value="Genomic_DNA"/>
</dbReference>
<evidence type="ECO:0000256" key="1">
    <source>
        <dbReference type="SAM" id="MobiDB-lite"/>
    </source>
</evidence>
<feature type="signal peptide" evidence="2">
    <location>
        <begin position="1"/>
        <end position="25"/>
    </location>
</feature>
<keyword evidence="5" id="KW-1185">Reference proteome</keyword>
<sequence length="273" mass="28218">MLLRKTATVLAAALAATLALPAATAAAEPAPTAPAASEPTAVPAAEDTAERADATANPVIVVGGLSGFAAVYEPIAARLRGDGFRPFIYELPGLGFGDIPTSARAFAGYVAQVRAATGAAKVDVVAHSQGGLVARYYLKRLNGTDAVGRYVSLGTPEQGTYVANILNFIGLGSCAGVVSCQQMMTGSDFIDDLNAGDDTPGAVRYTTVRTWQDELVRPVDNAALADGATNALIQAWCPLRLVGHLGLALDGTTYTVIRQALRDQAIRPNCFAL</sequence>